<evidence type="ECO:0000313" key="2">
    <source>
        <dbReference type="Proteomes" id="UP000499080"/>
    </source>
</evidence>
<keyword evidence="2" id="KW-1185">Reference proteome</keyword>
<protein>
    <submittedName>
        <fullName evidence="1">Uncharacterized protein</fullName>
    </submittedName>
</protein>
<organism evidence="1 2">
    <name type="scientific">Araneus ventricosus</name>
    <name type="common">Orbweaver spider</name>
    <name type="synonym">Epeira ventricosa</name>
    <dbReference type="NCBI Taxonomy" id="182803"/>
    <lineage>
        <taxon>Eukaryota</taxon>
        <taxon>Metazoa</taxon>
        <taxon>Ecdysozoa</taxon>
        <taxon>Arthropoda</taxon>
        <taxon>Chelicerata</taxon>
        <taxon>Arachnida</taxon>
        <taxon>Araneae</taxon>
        <taxon>Araneomorphae</taxon>
        <taxon>Entelegynae</taxon>
        <taxon>Araneoidea</taxon>
        <taxon>Araneidae</taxon>
        <taxon>Araneus</taxon>
    </lineage>
</organism>
<sequence length="143" mass="16432">MSREKKRIQVFQDNRIINRKEKIDECETQEKALTIKENYGKRKIQAATKNIIDGFTEDKLSSADLNDDEEECKDVEEECEEVIPDSFKGAEECEVMIPLSSKDAAVFIELILFVKSKCKIFNEHNSIHNVALNTRKQSADSQC</sequence>
<proteinExistence type="predicted"/>
<evidence type="ECO:0000313" key="1">
    <source>
        <dbReference type="EMBL" id="GBM64419.1"/>
    </source>
</evidence>
<comment type="caution">
    <text evidence="1">The sequence shown here is derived from an EMBL/GenBank/DDBJ whole genome shotgun (WGS) entry which is preliminary data.</text>
</comment>
<gene>
    <name evidence="1" type="ORF">AVEN_78801_1</name>
</gene>
<dbReference type="AlphaFoldDB" id="A0A4Y2HGM4"/>
<accession>A0A4Y2HGM4</accession>
<dbReference type="Proteomes" id="UP000499080">
    <property type="component" value="Unassembled WGS sequence"/>
</dbReference>
<name>A0A4Y2HGM4_ARAVE</name>
<reference evidence="1 2" key="1">
    <citation type="journal article" date="2019" name="Sci. Rep.">
        <title>Orb-weaving spider Araneus ventricosus genome elucidates the spidroin gene catalogue.</title>
        <authorList>
            <person name="Kono N."/>
            <person name="Nakamura H."/>
            <person name="Ohtoshi R."/>
            <person name="Moran D.A.P."/>
            <person name="Shinohara A."/>
            <person name="Yoshida Y."/>
            <person name="Fujiwara M."/>
            <person name="Mori M."/>
            <person name="Tomita M."/>
            <person name="Arakawa K."/>
        </authorList>
    </citation>
    <scope>NUCLEOTIDE SEQUENCE [LARGE SCALE GENOMIC DNA]</scope>
</reference>
<dbReference type="EMBL" id="BGPR01001928">
    <property type="protein sequence ID" value="GBM64419.1"/>
    <property type="molecule type" value="Genomic_DNA"/>
</dbReference>